<protein>
    <submittedName>
        <fullName evidence="1">Uncharacterized protein</fullName>
    </submittedName>
</protein>
<comment type="caution">
    <text evidence="1">The sequence shown here is derived from an EMBL/GenBank/DDBJ whole genome shotgun (WGS) entry which is preliminary data.</text>
</comment>
<dbReference type="InterPro" id="IPR011990">
    <property type="entry name" value="TPR-like_helical_dom_sf"/>
</dbReference>
<dbReference type="Gene3D" id="1.25.40.10">
    <property type="entry name" value="Tetratricopeptide repeat domain"/>
    <property type="match status" value="3"/>
</dbReference>
<dbReference type="PANTHER" id="PTHR12558:SF13">
    <property type="entry name" value="CELL DIVISION CYCLE PROTEIN 27 HOMOLOG"/>
    <property type="match status" value="1"/>
</dbReference>
<accession>X1FK18</accession>
<feature type="non-terminal residue" evidence="1">
    <location>
        <position position="1"/>
    </location>
</feature>
<sequence>LLAAKDKTQECEKIMKDALTRIEQPAAKRELGLLLAGFYNRWNEQEKRYQFLNSLILDLPDDILVQRGLLRCEKVIKDSDRAQQLVNKIKSIEGDEGWQWRYEQARIWFAQGNFKNRYPQIISLLKENLLANPNDQTSRMLFAAAYERAGELQLAISTYREAYNRSPQDLRIIVPTIAALYKANESDRADEILQRAAGEKLFHPELKKWELQSYLRRGKLGSASDILEDLLTDDPNNLTVLLSLARIKMWQNKFAEAGELLGKLKIQDPNSLQVAVAQVELNVRQGKSDEAIQICDEIINKLNNASAYILRARTYAMLKQTDKAIEDFEHATTTEPNSVEAWVARSDFYRSVGRLDEAIADIQQALSMASDNVRNQKRAISLYLASSNPDRVQQGKTILDKALTANPEDGELRLYKARSLLAEGTAPAIENAVRILQKITEDHPKISQAWVLLGELS</sequence>
<dbReference type="Pfam" id="PF13181">
    <property type="entry name" value="TPR_8"/>
    <property type="match status" value="2"/>
</dbReference>
<dbReference type="PROSITE" id="PS50005">
    <property type="entry name" value="TPR"/>
    <property type="match status" value="3"/>
</dbReference>
<dbReference type="SMART" id="SM00028">
    <property type="entry name" value="TPR"/>
    <property type="match status" value="4"/>
</dbReference>
<dbReference type="InterPro" id="IPR019734">
    <property type="entry name" value="TPR_rpt"/>
</dbReference>
<dbReference type="Pfam" id="PF14559">
    <property type="entry name" value="TPR_19"/>
    <property type="match status" value="1"/>
</dbReference>
<evidence type="ECO:0000313" key="1">
    <source>
        <dbReference type="EMBL" id="GAH45986.1"/>
    </source>
</evidence>
<name>X1FK18_9ZZZZ</name>
<organism evidence="1">
    <name type="scientific">marine sediment metagenome</name>
    <dbReference type="NCBI Taxonomy" id="412755"/>
    <lineage>
        <taxon>unclassified sequences</taxon>
        <taxon>metagenomes</taxon>
        <taxon>ecological metagenomes</taxon>
    </lineage>
</organism>
<dbReference type="EMBL" id="BARU01006206">
    <property type="protein sequence ID" value="GAH45986.1"/>
    <property type="molecule type" value="Genomic_DNA"/>
</dbReference>
<reference evidence="1" key="1">
    <citation type="journal article" date="2014" name="Front. Microbiol.">
        <title>High frequency of phylogenetically diverse reductive dehalogenase-homologous genes in deep subseafloor sedimentary metagenomes.</title>
        <authorList>
            <person name="Kawai M."/>
            <person name="Futagami T."/>
            <person name="Toyoda A."/>
            <person name="Takaki Y."/>
            <person name="Nishi S."/>
            <person name="Hori S."/>
            <person name="Arai W."/>
            <person name="Tsubouchi T."/>
            <person name="Morono Y."/>
            <person name="Uchiyama I."/>
            <person name="Ito T."/>
            <person name="Fujiyama A."/>
            <person name="Inagaki F."/>
            <person name="Takami H."/>
        </authorList>
    </citation>
    <scope>NUCLEOTIDE SEQUENCE</scope>
    <source>
        <strain evidence="1">Expedition CK06-06</strain>
    </source>
</reference>
<dbReference type="SUPFAM" id="SSF48452">
    <property type="entry name" value="TPR-like"/>
    <property type="match status" value="2"/>
</dbReference>
<gene>
    <name evidence="1" type="ORF">S03H2_12184</name>
</gene>
<dbReference type="AlphaFoldDB" id="X1FK18"/>
<feature type="non-terminal residue" evidence="1">
    <location>
        <position position="457"/>
    </location>
</feature>
<dbReference type="PANTHER" id="PTHR12558">
    <property type="entry name" value="CELL DIVISION CYCLE 16,23,27"/>
    <property type="match status" value="1"/>
</dbReference>
<proteinExistence type="predicted"/>